<proteinExistence type="predicted"/>
<keyword evidence="7" id="KW-1185">Reference proteome</keyword>
<dbReference type="PANTHER" id="PTHR13055">
    <property type="entry name" value="TUMOR ENDOTHELIAL MARKER 7 RELATED"/>
    <property type="match status" value="1"/>
</dbReference>
<evidence type="ECO:0000256" key="2">
    <source>
        <dbReference type="ARBA" id="ARBA00022692"/>
    </source>
</evidence>
<evidence type="ECO:0000313" key="7">
    <source>
        <dbReference type="Proteomes" id="UP001208570"/>
    </source>
</evidence>
<comment type="caution">
    <text evidence="6">The sequence shown here is derived from an EMBL/GenBank/DDBJ whole genome shotgun (WGS) entry which is preliminary data.</text>
</comment>
<dbReference type="InterPro" id="IPR031152">
    <property type="entry name" value="PLXDC"/>
</dbReference>
<evidence type="ECO:0000256" key="4">
    <source>
        <dbReference type="ARBA" id="ARBA00022989"/>
    </source>
</evidence>
<protein>
    <submittedName>
        <fullName evidence="6">Uncharacterized protein</fullName>
    </submittedName>
</protein>
<dbReference type="GO" id="GO:0016020">
    <property type="term" value="C:membrane"/>
    <property type="evidence" value="ECO:0007669"/>
    <property type="project" value="UniProtKB-SubCell"/>
</dbReference>
<evidence type="ECO:0000256" key="5">
    <source>
        <dbReference type="SAM" id="Phobius"/>
    </source>
</evidence>
<organism evidence="6 7">
    <name type="scientific">Paralvinella palmiformis</name>
    <dbReference type="NCBI Taxonomy" id="53620"/>
    <lineage>
        <taxon>Eukaryota</taxon>
        <taxon>Metazoa</taxon>
        <taxon>Spiralia</taxon>
        <taxon>Lophotrochozoa</taxon>
        <taxon>Annelida</taxon>
        <taxon>Polychaeta</taxon>
        <taxon>Sedentaria</taxon>
        <taxon>Canalipalpata</taxon>
        <taxon>Terebellida</taxon>
        <taxon>Terebelliformia</taxon>
        <taxon>Alvinellidae</taxon>
        <taxon>Paralvinella</taxon>
    </lineage>
</organism>
<dbReference type="PANTHER" id="PTHR13055:SF12">
    <property type="entry name" value="LD40707P"/>
    <property type="match status" value="1"/>
</dbReference>
<evidence type="ECO:0000256" key="1">
    <source>
        <dbReference type="ARBA" id="ARBA00004479"/>
    </source>
</evidence>
<name>A0AAD9JG56_9ANNE</name>
<comment type="subcellular location">
    <subcellularLocation>
        <location evidence="1">Membrane</location>
        <topology evidence="1">Single-pass type I membrane protein</topology>
    </subcellularLocation>
</comment>
<evidence type="ECO:0000313" key="6">
    <source>
        <dbReference type="EMBL" id="KAK2152147.1"/>
    </source>
</evidence>
<dbReference type="AlphaFoldDB" id="A0AAD9JG56"/>
<evidence type="ECO:0000256" key="3">
    <source>
        <dbReference type="ARBA" id="ARBA00022729"/>
    </source>
</evidence>
<keyword evidence="4 5" id="KW-1133">Transmembrane helix</keyword>
<sequence>MESSGIDPMSDIGRRFVPLHGSLTWAISQLNAKTGLKIPYGHLRYSEKDPPPGYVCFIGVHNDLDDDSSGEDLSDSHHIMCLMVPLDISEIPKAQHPVKIGLSDAYYYDTSTGSGMKRTIYEYHRVEITADRVFNNSSIIIQPLETCIQQKSCEQCLTANISFKCQYCIDLRRCSDGMDRHRQEWLNHSCHTQDTITVDQCPASAALLPPPAMKARHDINVGAIIAVVITICLLLVITVVLIYGYLTPQSTIGLWLIEHRPSQLRQRLSNVHFFKRNDGGAEKYEVSVQPDGESMA</sequence>
<keyword evidence="5" id="KW-0472">Membrane</keyword>
<dbReference type="EMBL" id="JAODUP010000338">
    <property type="protein sequence ID" value="KAK2152147.1"/>
    <property type="molecule type" value="Genomic_DNA"/>
</dbReference>
<accession>A0AAD9JG56</accession>
<feature type="transmembrane region" description="Helical" evidence="5">
    <location>
        <begin position="221"/>
        <end position="246"/>
    </location>
</feature>
<reference evidence="6" key="1">
    <citation type="journal article" date="2023" name="Mol. Biol. Evol.">
        <title>Third-Generation Sequencing Reveals the Adaptive Role of the Epigenome in Three Deep-Sea Polychaetes.</title>
        <authorList>
            <person name="Perez M."/>
            <person name="Aroh O."/>
            <person name="Sun Y."/>
            <person name="Lan Y."/>
            <person name="Juniper S.K."/>
            <person name="Young C.R."/>
            <person name="Angers B."/>
            <person name="Qian P.Y."/>
        </authorList>
    </citation>
    <scope>NUCLEOTIDE SEQUENCE</scope>
    <source>
        <strain evidence="6">P08H-3</strain>
    </source>
</reference>
<keyword evidence="3" id="KW-0732">Signal</keyword>
<dbReference type="Proteomes" id="UP001208570">
    <property type="component" value="Unassembled WGS sequence"/>
</dbReference>
<gene>
    <name evidence="6" type="ORF">LSH36_338g00012</name>
</gene>
<keyword evidence="2 5" id="KW-0812">Transmembrane</keyword>